<reference evidence="2 3" key="1">
    <citation type="submission" date="2014-09" db="EMBL/GenBank/DDBJ databases">
        <authorList>
            <person name="Magalhaes I.L.F."/>
            <person name="Oliveira U."/>
            <person name="Santos F.R."/>
            <person name="Vidigal T.H.D.A."/>
            <person name="Brescovit A.D."/>
            <person name="Santos A.J."/>
        </authorList>
    </citation>
    <scope>NUCLEOTIDE SEQUENCE [LARGE SCALE GENOMIC DNA]</scope>
</reference>
<keyword evidence="3" id="KW-1185">Reference proteome</keyword>
<protein>
    <submittedName>
        <fullName evidence="2">Uncharacterized protein</fullName>
    </submittedName>
</protein>
<proteinExistence type="predicted"/>
<feature type="compositionally biased region" description="Low complexity" evidence="1">
    <location>
        <begin position="36"/>
        <end position="54"/>
    </location>
</feature>
<feature type="region of interest" description="Disordered" evidence="1">
    <location>
        <begin position="93"/>
        <end position="137"/>
    </location>
</feature>
<dbReference type="AlphaFoldDB" id="A0A0P1BIZ9"/>
<sequence length="424" mass="45143">MGFEDVMAHVQSATYNVAQGSDLLSRLLTLEHGNQSSASYPGSARSSLAGTSASSTGTGMSKAVSFAASSQSRGVAGGVDKMVEAAIAVRDASRRQSIMSTSSSNQDSSTRIVADSSGASSSSSSSSSSSYPITGTRLQGSLQVPGGLLLGAIEDQTTPTARPADSRCAGNGAAGPVLDHGSINELQSYPFTFPAFSHQNDGMDVDRRASLDAHDALKHQTSAESLLIDLEQRYLSAKGQFEALKETMGVIYASLTEAIASARRFARCASSGAGSLLLDGKQSERMHSRLKEHLTVQRSYFDEAAELVQCCCKALTSIAPPRLWPQIEAGIRTKAIRADLAKLRGAYSELFEVLESYDETDERIEGLASEMEQACDELLARLLAADQGGGTTEEEERKEEEEEEREKERAVEGKQLGLVSYPDT</sequence>
<feature type="compositionally biased region" description="Acidic residues" evidence="1">
    <location>
        <begin position="392"/>
        <end position="405"/>
    </location>
</feature>
<feature type="region of interest" description="Disordered" evidence="1">
    <location>
        <begin position="34"/>
        <end position="54"/>
    </location>
</feature>
<organism evidence="2 3">
    <name type="scientific">Ceraceosorus bombacis</name>
    <dbReference type="NCBI Taxonomy" id="401625"/>
    <lineage>
        <taxon>Eukaryota</taxon>
        <taxon>Fungi</taxon>
        <taxon>Dikarya</taxon>
        <taxon>Basidiomycota</taxon>
        <taxon>Ustilaginomycotina</taxon>
        <taxon>Exobasidiomycetes</taxon>
        <taxon>Ceraceosorales</taxon>
        <taxon>Ceraceosoraceae</taxon>
        <taxon>Ceraceosorus</taxon>
    </lineage>
</organism>
<accession>A0A0P1BIZ9</accession>
<dbReference type="EMBL" id="CCYA01000278">
    <property type="protein sequence ID" value="CEH16179.1"/>
    <property type="molecule type" value="Genomic_DNA"/>
</dbReference>
<dbReference type="OrthoDB" id="10385850at2759"/>
<name>A0A0P1BIZ9_9BASI</name>
<feature type="compositionally biased region" description="Low complexity" evidence="1">
    <location>
        <begin position="95"/>
        <end position="130"/>
    </location>
</feature>
<evidence type="ECO:0000313" key="3">
    <source>
        <dbReference type="Proteomes" id="UP000054845"/>
    </source>
</evidence>
<evidence type="ECO:0000313" key="2">
    <source>
        <dbReference type="EMBL" id="CEH16179.1"/>
    </source>
</evidence>
<feature type="region of interest" description="Disordered" evidence="1">
    <location>
        <begin position="385"/>
        <end position="424"/>
    </location>
</feature>
<evidence type="ECO:0000256" key="1">
    <source>
        <dbReference type="SAM" id="MobiDB-lite"/>
    </source>
</evidence>
<dbReference type="Proteomes" id="UP000054845">
    <property type="component" value="Unassembled WGS sequence"/>
</dbReference>